<evidence type="ECO:0000256" key="4">
    <source>
        <dbReference type="ARBA" id="ARBA00022679"/>
    </source>
</evidence>
<dbReference type="SUPFAM" id="SSF82199">
    <property type="entry name" value="SET domain"/>
    <property type="match status" value="1"/>
</dbReference>
<gene>
    <name evidence="12" type="primary">LOC140008795</name>
</gene>
<dbReference type="InterPro" id="IPR007728">
    <property type="entry name" value="Pre-SET_dom"/>
</dbReference>
<evidence type="ECO:0000259" key="10">
    <source>
        <dbReference type="PROSITE" id="PS50868"/>
    </source>
</evidence>
<dbReference type="PROSITE" id="PS50867">
    <property type="entry name" value="PRE_SET"/>
    <property type="match status" value="1"/>
</dbReference>
<dbReference type="GeneID" id="140008795"/>
<dbReference type="PROSITE" id="PS50868">
    <property type="entry name" value="POST_SET"/>
    <property type="match status" value="1"/>
</dbReference>
<dbReference type="PANTHER" id="PTHR46223">
    <property type="entry name" value="HISTONE-LYSINE N-METHYLTRANSFERASE SUV39H"/>
    <property type="match status" value="1"/>
</dbReference>
<proteinExistence type="predicted"/>
<feature type="domain" description="Post-SET" evidence="10">
    <location>
        <begin position="490"/>
        <end position="506"/>
    </location>
</feature>
<evidence type="ECO:0000256" key="2">
    <source>
        <dbReference type="ARBA" id="ARBA00022454"/>
    </source>
</evidence>
<keyword evidence="5" id="KW-0949">S-adenosyl-L-methionine</keyword>
<evidence type="ECO:0000256" key="5">
    <source>
        <dbReference type="ARBA" id="ARBA00022691"/>
    </source>
</evidence>
<dbReference type="PROSITE" id="PS50280">
    <property type="entry name" value="SET"/>
    <property type="match status" value="1"/>
</dbReference>
<dbReference type="InterPro" id="IPR046341">
    <property type="entry name" value="SET_dom_sf"/>
</dbReference>
<dbReference type="InterPro" id="IPR050973">
    <property type="entry name" value="H3K9_Histone-Lys_N-MTase"/>
</dbReference>
<reference evidence="12" key="1">
    <citation type="submission" date="2025-08" db="UniProtKB">
        <authorList>
            <consortium name="RefSeq"/>
        </authorList>
    </citation>
    <scope>IDENTIFICATION</scope>
    <source>
        <tissue evidence="12">Leaves</tissue>
    </source>
</reference>
<keyword evidence="7" id="KW-0862">Zinc</keyword>
<organism evidence="11 12">
    <name type="scientific">Coffea arabica</name>
    <name type="common">Arabian coffee</name>
    <dbReference type="NCBI Taxonomy" id="13443"/>
    <lineage>
        <taxon>Eukaryota</taxon>
        <taxon>Viridiplantae</taxon>
        <taxon>Streptophyta</taxon>
        <taxon>Embryophyta</taxon>
        <taxon>Tracheophyta</taxon>
        <taxon>Spermatophyta</taxon>
        <taxon>Magnoliopsida</taxon>
        <taxon>eudicotyledons</taxon>
        <taxon>Gunneridae</taxon>
        <taxon>Pentapetalae</taxon>
        <taxon>asterids</taxon>
        <taxon>lamiids</taxon>
        <taxon>Gentianales</taxon>
        <taxon>Rubiaceae</taxon>
        <taxon>Ixoroideae</taxon>
        <taxon>Gardenieae complex</taxon>
        <taxon>Bertiereae - Coffeeae clade</taxon>
        <taxon>Coffeeae</taxon>
        <taxon>Coffea</taxon>
    </lineage>
</organism>
<evidence type="ECO:0000259" key="8">
    <source>
        <dbReference type="PROSITE" id="PS50280"/>
    </source>
</evidence>
<dbReference type="Pfam" id="PF13456">
    <property type="entry name" value="RVT_3"/>
    <property type="match status" value="1"/>
</dbReference>
<dbReference type="CDD" id="cd09917">
    <property type="entry name" value="F-box_SF"/>
    <property type="match status" value="1"/>
</dbReference>
<evidence type="ECO:0000256" key="1">
    <source>
        <dbReference type="ARBA" id="ARBA00004286"/>
    </source>
</evidence>
<dbReference type="InterPro" id="IPR044730">
    <property type="entry name" value="RNase_H-like_dom_plant"/>
</dbReference>
<keyword evidence="2" id="KW-0158">Chromosome</keyword>
<name>A0ABM4UR60_COFAR</name>
<evidence type="ECO:0000256" key="7">
    <source>
        <dbReference type="ARBA" id="ARBA00022833"/>
    </source>
</evidence>
<dbReference type="CDD" id="cd06222">
    <property type="entry name" value="RNase_H_like"/>
    <property type="match status" value="1"/>
</dbReference>
<dbReference type="InterPro" id="IPR002156">
    <property type="entry name" value="RNaseH_domain"/>
</dbReference>
<evidence type="ECO:0000256" key="6">
    <source>
        <dbReference type="ARBA" id="ARBA00022723"/>
    </source>
</evidence>
<evidence type="ECO:0000313" key="12">
    <source>
        <dbReference type="RefSeq" id="XP_071909775.1"/>
    </source>
</evidence>
<dbReference type="InterPro" id="IPR001214">
    <property type="entry name" value="SET_dom"/>
</dbReference>
<dbReference type="Gene3D" id="2.170.270.10">
    <property type="entry name" value="SET domain"/>
    <property type="match status" value="1"/>
</dbReference>
<dbReference type="SUPFAM" id="SSF81383">
    <property type="entry name" value="F-box domain"/>
    <property type="match status" value="1"/>
</dbReference>
<comment type="subcellular location">
    <subcellularLocation>
        <location evidence="1">Chromosome</location>
    </subcellularLocation>
</comment>
<dbReference type="InterPro" id="IPR012337">
    <property type="entry name" value="RNaseH-like_sf"/>
</dbReference>
<feature type="domain" description="Pre-SET" evidence="9">
    <location>
        <begin position="303"/>
        <end position="348"/>
    </location>
</feature>
<protein>
    <submittedName>
        <fullName evidence="12">Histone-lysine N-methyltransferase SUVR3-like</fullName>
    </submittedName>
</protein>
<dbReference type="SMART" id="SM00317">
    <property type="entry name" value="SET"/>
    <property type="match status" value="1"/>
</dbReference>
<dbReference type="SUPFAM" id="SSF53098">
    <property type="entry name" value="Ribonuclease H-like"/>
    <property type="match status" value="1"/>
</dbReference>
<keyword evidence="4" id="KW-0808">Transferase</keyword>
<accession>A0ABM4UR60</accession>
<dbReference type="PANTHER" id="PTHR46223:SF3">
    <property type="entry name" value="HISTONE-LYSINE N-METHYLTRANSFERASE SET-23"/>
    <property type="match status" value="1"/>
</dbReference>
<evidence type="ECO:0000313" key="11">
    <source>
        <dbReference type="Proteomes" id="UP001652660"/>
    </source>
</evidence>
<dbReference type="RefSeq" id="XP_071909775.1">
    <property type="nucleotide sequence ID" value="XM_072053674.1"/>
</dbReference>
<dbReference type="InterPro" id="IPR036047">
    <property type="entry name" value="F-box-like_dom_sf"/>
</dbReference>
<dbReference type="InterPro" id="IPR003616">
    <property type="entry name" value="Post-SET_dom"/>
</dbReference>
<evidence type="ECO:0000256" key="3">
    <source>
        <dbReference type="ARBA" id="ARBA00022603"/>
    </source>
</evidence>
<feature type="domain" description="SET" evidence="8">
    <location>
        <begin position="351"/>
        <end position="483"/>
    </location>
</feature>
<sequence length="510" mass="56874">MVGIQFKQGFRVHSFHHLYDLLYSSNVGVAYKLVCWENKQSSRYILNTDGCSKGNPGVDEGGGVLQDSKGMPLIGFSAYLGETTYLRAKVRALLIGLQICVHKGFGNLYVQSDSLVLVGILHHRIHCPWHIRREVRQIWKFVEDSDCFSHCYREANTVADALSNVAGKIQNQLYRSPYNKREKTTINQNDSALIQCAELILPYLHPVDLASTSSTCKTLNKISNSITLRRSSDASRSLEKFPIPFINSIDNQSYSYFIYTGNQILSAAVQPRQPWGYDPDTRPDLINPGHCYDPFLFRVEGAKGCECERGCDRSSRCPCLDNVEFGAWECGPGCQCGSDCGNRVSQSGILVKLKIVKDRRTGWGLYAGEFIPKGQFICEYAGELLVTKEAQSRQQIYDQLASSGQLSPALLVVKEHLPSRDVCMRINVDATRVGNVARFINHSCDGGNLDTIILRSSGSVLPRICFFSSRDVQNNEELKFSYGDIRLKKQGLPCFCGSSCCFGVLPSENT</sequence>
<evidence type="ECO:0000259" key="9">
    <source>
        <dbReference type="PROSITE" id="PS50867"/>
    </source>
</evidence>
<keyword evidence="3" id="KW-0489">Methyltransferase</keyword>
<dbReference type="Pfam" id="PF00856">
    <property type="entry name" value="SET"/>
    <property type="match status" value="1"/>
</dbReference>
<keyword evidence="6" id="KW-0479">Metal-binding</keyword>
<keyword evidence="11" id="KW-1185">Reference proteome</keyword>
<dbReference type="Proteomes" id="UP001652660">
    <property type="component" value="Chromosome 6c"/>
</dbReference>
<dbReference type="Gene3D" id="3.30.420.10">
    <property type="entry name" value="Ribonuclease H-like superfamily/Ribonuclease H"/>
    <property type="match status" value="1"/>
</dbReference>
<dbReference type="InterPro" id="IPR036397">
    <property type="entry name" value="RNaseH_sf"/>
</dbReference>